<dbReference type="AlphaFoldDB" id="A0AAV0AT74"/>
<evidence type="ECO:0000256" key="1">
    <source>
        <dbReference type="SAM" id="MobiDB-lite"/>
    </source>
</evidence>
<sequence>MIENSGISCRETDKVTANPDMSGILKRVLGWKPVATAMGIDPRYCGSELSEWRWSWWWRVGSSDGGKCKFDWLGANLRLRKRRMSGNRIHRKVLEQRRINKLFKGGITGLYRDDEAAQTHLWKQRKHKDSSPLRTDIGSEPRKGKKESKQRFNRGKMQEVQSNEQQLMDDQTTDPKSFKTGTRVKEKVVKEGMKKGTA</sequence>
<feature type="compositionally biased region" description="Basic and acidic residues" evidence="1">
    <location>
        <begin position="183"/>
        <end position="198"/>
    </location>
</feature>
<comment type="caution">
    <text evidence="2">The sequence shown here is derived from an EMBL/GenBank/DDBJ whole genome shotgun (WGS) entry which is preliminary data.</text>
</comment>
<dbReference type="Proteomes" id="UP001153365">
    <property type="component" value="Unassembled WGS sequence"/>
</dbReference>
<organism evidence="2 3">
    <name type="scientific">Phakopsora pachyrhizi</name>
    <name type="common">Asian soybean rust disease fungus</name>
    <dbReference type="NCBI Taxonomy" id="170000"/>
    <lineage>
        <taxon>Eukaryota</taxon>
        <taxon>Fungi</taxon>
        <taxon>Dikarya</taxon>
        <taxon>Basidiomycota</taxon>
        <taxon>Pucciniomycotina</taxon>
        <taxon>Pucciniomycetes</taxon>
        <taxon>Pucciniales</taxon>
        <taxon>Phakopsoraceae</taxon>
        <taxon>Phakopsora</taxon>
    </lineage>
</organism>
<evidence type="ECO:0000313" key="2">
    <source>
        <dbReference type="EMBL" id="CAH7672601.1"/>
    </source>
</evidence>
<reference evidence="2" key="1">
    <citation type="submission" date="2022-06" db="EMBL/GenBank/DDBJ databases">
        <authorList>
            <consortium name="SYNGENTA / RWTH Aachen University"/>
        </authorList>
    </citation>
    <scope>NUCLEOTIDE SEQUENCE</scope>
</reference>
<feature type="compositionally biased region" description="Polar residues" evidence="1">
    <location>
        <begin position="159"/>
        <end position="170"/>
    </location>
</feature>
<keyword evidence="3" id="KW-1185">Reference proteome</keyword>
<protein>
    <submittedName>
        <fullName evidence="2">Uncharacterized protein</fullName>
    </submittedName>
</protein>
<gene>
    <name evidence="2" type="ORF">PPACK8108_LOCUS7415</name>
</gene>
<proteinExistence type="predicted"/>
<name>A0AAV0AT74_PHAPC</name>
<dbReference type="EMBL" id="CALTRL010001465">
    <property type="protein sequence ID" value="CAH7672601.1"/>
    <property type="molecule type" value="Genomic_DNA"/>
</dbReference>
<accession>A0AAV0AT74</accession>
<feature type="region of interest" description="Disordered" evidence="1">
    <location>
        <begin position="121"/>
        <end position="198"/>
    </location>
</feature>
<feature type="compositionally biased region" description="Basic and acidic residues" evidence="1">
    <location>
        <begin position="137"/>
        <end position="150"/>
    </location>
</feature>
<evidence type="ECO:0000313" key="3">
    <source>
        <dbReference type="Proteomes" id="UP001153365"/>
    </source>
</evidence>